<keyword evidence="5" id="KW-0597">Phosphoprotein</keyword>
<dbReference type="PROSITE" id="PS50109">
    <property type="entry name" value="HIS_KIN"/>
    <property type="match status" value="1"/>
</dbReference>
<dbReference type="EC" id="2.7.13.3" evidence="3"/>
<dbReference type="OrthoDB" id="9813151at2"/>
<dbReference type="GO" id="GO:0005524">
    <property type="term" value="F:ATP binding"/>
    <property type="evidence" value="ECO:0007669"/>
    <property type="project" value="UniProtKB-KW"/>
</dbReference>
<gene>
    <name evidence="17" type="ORF">CCE28_15710</name>
</gene>
<dbReference type="InterPro" id="IPR003661">
    <property type="entry name" value="HisK_dim/P_dom"/>
</dbReference>
<evidence type="ECO:0000256" key="1">
    <source>
        <dbReference type="ARBA" id="ARBA00000085"/>
    </source>
</evidence>
<organism evidence="17 18">
    <name type="scientific">Anaeromicrobium sediminis</name>
    <dbReference type="NCBI Taxonomy" id="1478221"/>
    <lineage>
        <taxon>Bacteria</taxon>
        <taxon>Bacillati</taxon>
        <taxon>Bacillota</taxon>
        <taxon>Clostridia</taxon>
        <taxon>Peptostreptococcales</taxon>
        <taxon>Thermotaleaceae</taxon>
        <taxon>Anaeromicrobium</taxon>
    </lineage>
</organism>
<evidence type="ECO:0000256" key="4">
    <source>
        <dbReference type="ARBA" id="ARBA00022475"/>
    </source>
</evidence>
<dbReference type="InterPro" id="IPR050398">
    <property type="entry name" value="HssS/ArlS-like"/>
</dbReference>
<dbReference type="RefSeq" id="WP_095134685.1">
    <property type="nucleotide sequence ID" value="NZ_NIBG01000016.1"/>
</dbReference>
<evidence type="ECO:0000256" key="6">
    <source>
        <dbReference type="ARBA" id="ARBA00022679"/>
    </source>
</evidence>
<dbReference type="GO" id="GO:0000155">
    <property type="term" value="F:phosphorelay sensor kinase activity"/>
    <property type="evidence" value="ECO:0007669"/>
    <property type="project" value="InterPro"/>
</dbReference>
<keyword evidence="18" id="KW-1185">Reference proteome</keyword>
<feature type="domain" description="Histidine kinase" evidence="15">
    <location>
        <begin position="247"/>
        <end position="461"/>
    </location>
</feature>
<evidence type="ECO:0000259" key="16">
    <source>
        <dbReference type="PROSITE" id="PS50885"/>
    </source>
</evidence>
<dbReference type="GO" id="GO:0005886">
    <property type="term" value="C:plasma membrane"/>
    <property type="evidence" value="ECO:0007669"/>
    <property type="project" value="UniProtKB-SubCell"/>
</dbReference>
<dbReference type="PRINTS" id="PR00344">
    <property type="entry name" value="BCTRLSENSOR"/>
</dbReference>
<dbReference type="PANTHER" id="PTHR45528">
    <property type="entry name" value="SENSOR HISTIDINE KINASE CPXA"/>
    <property type="match status" value="1"/>
</dbReference>
<dbReference type="Gene3D" id="1.10.287.130">
    <property type="match status" value="1"/>
</dbReference>
<dbReference type="EMBL" id="NIBG01000016">
    <property type="protein sequence ID" value="PAB58383.1"/>
    <property type="molecule type" value="Genomic_DNA"/>
</dbReference>
<evidence type="ECO:0000256" key="12">
    <source>
        <dbReference type="ARBA" id="ARBA00023012"/>
    </source>
</evidence>
<dbReference type="CDD" id="cd06225">
    <property type="entry name" value="HAMP"/>
    <property type="match status" value="1"/>
</dbReference>
<dbReference type="CDD" id="cd00075">
    <property type="entry name" value="HATPase"/>
    <property type="match status" value="1"/>
</dbReference>
<dbReference type="Proteomes" id="UP000216024">
    <property type="component" value="Unassembled WGS sequence"/>
</dbReference>
<dbReference type="PROSITE" id="PS50885">
    <property type="entry name" value="HAMP"/>
    <property type="match status" value="1"/>
</dbReference>
<evidence type="ECO:0000256" key="3">
    <source>
        <dbReference type="ARBA" id="ARBA00012438"/>
    </source>
</evidence>
<keyword evidence="6" id="KW-0808">Transferase</keyword>
<evidence type="ECO:0000256" key="9">
    <source>
        <dbReference type="ARBA" id="ARBA00022777"/>
    </source>
</evidence>
<dbReference type="AlphaFoldDB" id="A0A267MHW2"/>
<keyword evidence="10" id="KW-0067">ATP-binding</keyword>
<dbReference type="FunFam" id="3.30.565.10:FF:000006">
    <property type="entry name" value="Sensor histidine kinase WalK"/>
    <property type="match status" value="1"/>
</dbReference>
<evidence type="ECO:0000313" key="17">
    <source>
        <dbReference type="EMBL" id="PAB58383.1"/>
    </source>
</evidence>
<keyword evidence="7 14" id="KW-0812">Transmembrane</keyword>
<dbReference type="PANTHER" id="PTHR45528:SF1">
    <property type="entry name" value="SENSOR HISTIDINE KINASE CPXA"/>
    <property type="match status" value="1"/>
</dbReference>
<dbReference type="Gene3D" id="3.30.565.10">
    <property type="entry name" value="Histidine kinase-like ATPase, C-terminal domain"/>
    <property type="match status" value="1"/>
</dbReference>
<evidence type="ECO:0000313" key="18">
    <source>
        <dbReference type="Proteomes" id="UP000216024"/>
    </source>
</evidence>
<comment type="catalytic activity">
    <reaction evidence="1">
        <text>ATP + protein L-histidine = ADP + protein N-phospho-L-histidine.</text>
        <dbReference type="EC" id="2.7.13.3"/>
    </reaction>
</comment>
<feature type="domain" description="HAMP" evidence="16">
    <location>
        <begin position="186"/>
        <end position="239"/>
    </location>
</feature>
<evidence type="ECO:0000256" key="5">
    <source>
        <dbReference type="ARBA" id="ARBA00022553"/>
    </source>
</evidence>
<keyword evidence="4" id="KW-1003">Cell membrane</keyword>
<name>A0A267MHW2_9FIRM</name>
<evidence type="ECO:0000256" key="2">
    <source>
        <dbReference type="ARBA" id="ARBA00004651"/>
    </source>
</evidence>
<proteinExistence type="predicted"/>
<keyword evidence="12" id="KW-0902">Two-component regulatory system</keyword>
<dbReference type="InterPro" id="IPR004358">
    <property type="entry name" value="Sig_transdc_His_kin-like_C"/>
</dbReference>
<keyword evidence="13 14" id="KW-0472">Membrane</keyword>
<evidence type="ECO:0000256" key="7">
    <source>
        <dbReference type="ARBA" id="ARBA00022692"/>
    </source>
</evidence>
<keyword evidence="8" id="KW-0547">Nucleotide-binding</keyword>
<keyword evidence="9" id="KW-0418">Kinase</keyword>
<dbReference type="Pfam" id="PF02518">
    <property type="entry name" value="HATPase_c"/>
    <property type="match status" value="1"/>
</dbReference>
<dbReference type="SMART" id="SM00387">
    <property type="entry name" value="HATPase_c"/>
    <property type="match status" value="1"/>
</dbReference>
<comment type="subcellular location">
    <subcellularLocation>
        <location evidence="2">Cell membrane</location>
        <topology evidence="2">Multi-pass membrane protein</topology>
    </subcellularLocation>
</comment>
<dbReference type="SUPFAM" id="SSF55874">
    <property type="entry name" value="ATPase domain of HSP90 chaperone/DNA topoisomerase II/histidine kinase"/>
    <property type="match status" value="1"/>
</dbReference>
<dbReference type="SUPFAM" id="SSF47384">
    <property type="entry name" value="Homodimeric domain of signal transducing histidine kinase"/>
    <property type="match status" value="1"/>
</dbReference>
<keyword evidence="11 14" id="KW-1133">Transmembrane helix</keyword>
<dbReference type="InterPro" id="IPR036890">
    <property type="entry name" value="HATPase_C_sf"/>
</dbReference>
<accession>A0A267MHW2</accession>
<reference evidence="17 18" key="1">
    <citation type="submission" date="2017-06" db="EMBL/GenBank/DDBJ databases">
        <title>Draft genome sequence of anaerobic fermentative bacterium Anaeromicrobium sediminis DY2726D isolated from West Pacific Ocean sediments.</title>
        <authorList>
            <person name="Zeng X."/>
        </authorList>
    </citation>
    <scope>NUCLEOTIDE SEQUENCE [LARGE SCALE GENOMIC DNA]</scope>
    <source>
        <strain evidence="17 18">DY2726D</strain>
    </source>
</reference>
<evidence type="ECO:0000256" key="14">
    <source>
        <dbReference type="SAM" id="Phobius"/>
    </source>
</evidence>
<evidence type="ECO:0000259" key="15">
    <source>
        <dbReference type="PROSITE" id="PS50109"/>
    </source>
</evidence>
<sequence>MEIKLINKLIISFLIVILLSTVLGLAISNYKIDKNFEKYLEDKKNKTVATVVDIVENNCDEETAIERSQDIELLAKSEQLYIRVEDLDGKITFETKKNYVNAMKDESTMDSNDMIQKTFDPKYYKEEKYELVKYNRKIGNVIIGYYGLDNCTSRDLQMKDTITNTLIETALGTLMIGIIISIFLARHFSIPLKNMTKTTNEIRKGNLDVCLDEKSSTYEINELSNAIKYLVKSLENKDMLRKRLASDMSHEIRTPLMTLQNTMEAFLYGVWEPTKERLESCYEETIRLSKLVDRLKDINKLEEESIKLNMKEFNITDELNQLLELFRPQYENKNINLIFKSDGDILINSDKDKIKQVIVNLLNNAYNYTDKNGKVEVTLEKRDKNIVIAVKDNGIGISKDDLPFIFERFYRIDETRNRKTGGMGIGLTISEALVNALGGTINAESKLGEGSIFIVRLPIKN</sequence>
<dbReference type="SUPFAM" id="SSF158472">
    <property type="entry name" value="HAMP domain-like"/>
    <property type="match status" value="1"/>
</dbReference>
<evidence type="ECO:0000256" key="11">
    <source>
        <dbReference type="ARBA" id="ARBA00022989"/>
    </source>
</evidence>
<dbReference type="Pfam" id="PF00672">
    <property type="entry name" value="HAMP"/>
    <property type="match status" value="1"/>
</dbReference>
<evidence type="ECO:0000256" key="13">
    <source>
        <dbReference type="ARBA" id="ARBA00023136"/>
    </source>
</evidence>
<dbReference type="Pfam" id="PF00512">
    <property type="entry name" value="HisKA"/>
    <property type="match status" value="1"/>
</dbReference>
<dbReference type="InterPro" id="IPR036097">
    <property type="entry name" value="HisK_dim/P_sf"/>
</dbReference>
<protein>
    <recommendedName>
        <fullName evidence="3">histidine kinase</fullName>
        <ecNumber evidence="3">2.7.13.3</ecNumber>
    </recommendedName>
</protein>
<dbReference type="InterPro" id="IPR003660">
    <property type="entry name" value="HAMP_dom"/>
</dbReference>
<dbReference type="Gene3D" id="6.10.340.10">
    <property type="match status" value="1"/>
</dbReference>
<dbReference type="InterPro" id="IPR005467">
    <property type="entry name" value="His_kinase_dom"/>
</dbReference>
<evidence type="ECO:0000256" key="10">
    <source>
        <dbReference type="ARBA" id="ARBA00022840"/>
    </source>
</evidence>
<dbReference type="SMART" id="SM00388">
    <property type="entry name" value="HisKA"/>
    <property type="match status" value="1"/>
</dbReference>
<comment type="caution">
    <text evidence="17">The sequence shown here is derived from an EMBL/GenBank/DDBJ whole genome shotgun (WGS) entry which is preliminary data.</text>
</comment>
<feature type="transmembrane region" description="Helical" evidence="14">
    <location>
        <begin position="166"/>
        <end position="185"/>
    </location>
</feature>
<dbReference type="InterPro" id="IPR003594">
    <property type="entry name" value="HATPase_dom"/>
</dbReference>
<evidence type="ECO:0000256" key="8">
    <source>
        <dbReference type="ARBA" id="ARBA00022741"/>
    </source>
</evidence>
<dbReference type="CDD" id="cd00082">
    <property type="entry name" value="HisKA"/>
    <property type="match status" value="1"/>
</dbReference>